<protein>
    <submittedName>
        <fullName evidence="5">Helix-turn-helix transcriptional regulator</fullName>
    </submittedName>
</protein>
<organism evidence="5 6">
    <name type="scientific">Candidatus Scatomorpha merdipullorum</name>
    <dbReference type="NCBI Taxonomy" id="2840927"/>
    <lineage>
        <taxon>Bacteria</taxon>
        <taxon>Bacillati</taxon>
        <taxon>Bacillota</taxon>
        <taxon>Clostridia</taxon>
        <taxon>Eubacteriales</taxon>
        <taxon>Candidatus Scatomorpha</taxon>
    </lineage>
</organism>
<dbReference type="InterPro" id="IPR018060">
    <property type="entry name" value="HTH_AraC"/>
</dbReference>
<evidence type="ECO:0000256" key="2">
    <source>
        <dbReference type="ARBA" id="ARBA00023125"/>
    </source>
</evidence>
<dbReference type="PROSITE" id="PS00041">
    <property type="entry name" value="HTH_ARAC_FAMILY_1"/>
    <property type="match status" value="1"/>
</dbReference>
<name>A0A9D1FCB8_9FIRM</name>
<sequence>MERAIEPEEERPGALQDEEDYLALFISRSLEGDSSFGEMVPAGPEHSGPEIKYSKFLTSYARLDPDSGIGLVRLSSAEVPPEGFTVHGEETTLLCYSLSGEGDVITGGRALRCRKYDCVWTDCSKRVQFRAAPDKPWECAFVRVSGRMDSQLFRKLCEAINSKGLIQLTFGAGTRFRSLVWQLLSPRTEASPEPDTVYAHLLLCLFLEVEIALVSSSVKQVIVPDIITAIQSWIDRNYASAITLDALSKQFGISKYHMSREFKRYIGKSPNDYLIDVRLDHAKALLVDSGRTIAEIGQLVGIPNTNHFLYLFKTREGTTPSAFRKQRI</sequence>
<dbReference type="InterPro" id="IPR037923">
    <property type="entry name" value="HTH-like"/>
</dbReference>
<dbReference type="Gene3D" id="1.10.10.60">
    <property type="entry name" value="Homeodomain-like"/>
    <property type="match status" value="2"/>
</dbReference>
<dbReference type="SUPFAM" id="SSF46689">
    <property type="entry name" value="Homeodomain-like"/>
    <property type="match status" value="2"/>
</dbReference>
<reference evidence="5" key="1">
    <citation type="submission" date="2020-10" db="EMBL/GenBank/DDBJ databases">
        <authorList>
            <person name="Gilroy R."/>
        </authorList>
    </citation>
    <scope>NUCLEOTIDE SEQUENCE</scope>
    <source>
        <strain evidence="5">ChiHjej10B9-9673</strain>
    </source>
</reference>
<dbReference type="InterPro" id="IPR009057">
    <property type="entry name" value="Homeodomain-like_sf"/>
</dbReference>
<dbReference type="PANTHER" id="PTHR43280">
    <property type="entry name" value="ARAC-FAMILY TRANSCRIPTIONAL REGULATOR"/>
    <property type="match status" value="1"/>
</dbReference>
<comment type="caution">
    <text evidence="5">The sequence shown here is derived from an EMBL/GenBank/DDBJ whole genome shotgun (WGS) entry which is preliminary data.</text>
</comment>
<dbReference type="Proteomes" id="UP000824001">
    <property type="component" value="Unassembled WGS sequence"/>
</dbReference>
<evidence type="ECO:0000313" key="6">
    <source>
        <dbReference type="Proteomes" id="UP000824001"/>
    </source>
</evidence>
<dbReference type="PROSITE" id="PS01124">
    <property type="entry name" value="HTH_ARAC_FAMILY_2"/>
    <property type="match status" value="1"/>
</dbReference>
<proteinExistence type="predicted"/>
<keyword evidence="1" id="KW-0805">Transcription regulation</keyword>
<dbReference type="AlphaFoldDB" id="A0A9D1FCB8"/>
<evidence type="ECO:0000259" key="4">
    <source>
        <dbReference type="PROSITE" id="PS01124"/>
    </source>
</evidence>
<dbReference type="SUPFAM" id="SSF51215">
    <property type="entry name" value="Regulatory protein AraC"/>
    <property type="match status" value="1"/>
</dbReference>
<dbReference type="GO" id="GO:0003700">
    <property type="term" value="F:DNA-binding transcription factor activity"/>
    <property type="evidence" value="ECO:0007669"/>
    <property type="project" value="InterPro"/>
</dbReference>
<evidence type="ECO:0000256" key="1">
    <source>
        <dbReference type="ARBA" id="ARBA00023015"/>
    </source>
</evidence>
<keyword evidence="2" id="KW-0238">DNA-binding</keyword>
<evidence type="ECO:0000256" key="3">
    <source>
        <dbReference type="ARBA" id="ARBA00023163"/>
    </source>
</evidence>
<accession>A0A9D1FCB8</accession>
<dbReference type="GO" id="GO:0043565">
    <property type="term" value="F:sequence-specific DNA binding"/>
    <property type="evidence" value="ECO:0007669"/>
    <property type="project" value="InterPro"/>
</dbReference>
<evidence type="ECO:0000313" key="5">
    <source>
        <dbReference type="EMBL" id="HIS66335.1"/>
    </source>
</evidence>
<dbReference type="Pfam" id="PF12833">
    <property type="entry name" value="HTH_18"/>
    <property type="match status" value="1"/>
</dbReference>
<dbReference type="InterPro" id="IPR018062">
    <property type="entry name" value="HTH_AraC-typ_CS"/>
</dbReference>
<feature type="domain" description="HTH araC/xylS-type" evidence="4">
    <location>
        <begin position="228"/>
        <end position="326"/>
    </location>
</feature>
<dbReference type="PANTHER" id="PTHR43280:SF28">
    <property type="entry name" value="HTH-TYPE TRANSCRIPTIONAL ACTIVATOR RHAS"/>
    <property type="match status" value="1"/>
</dbReference>
<gene>
    <name evidence="5" type="ORF">IAC18_02105</name>
</gene>
<dbReference type="EMBL" id="DVJK01000058">
    <property type="protein sequence ID" value="HIS66335.1"/>
    <property type="molecule type" value="Genomic_DNA"/>
</dbReference>
<keyword evidence="3" id="KW-0804">Transcription</keyword>
<dbReference type="SMART" id="SM00342">
    <property type="entry name" value="HTH_ARAC"/>
    <property type="match status" value="1"/>
</dbReference>
<reference evidence="5" key="2">
    <citation type="journal article" date="2021" name="PeerJ">
        <title>Extensive microbial diversity within the chicken gut microbiome revealed by metagenomics and culture.</title>
        <authorList>
            <person name="Gilroy R."/>
            <person name="Ravi A."/>
            <person name="Getino M."/>
            <person name="Pursley I."/>
            <person name="Horton D.L."/>
            <person name="Alikhan N.F."/>
            <person name="Baker D."/>
            <person name="Gharbi K."/>
            <person name="Hall N."/>
            <person name="Watson M."/>
            <person name="Adriaenssens E.M."/>
            <person name="Foster-Nyarko E."/>
            <person name="Jarju S."/>
            <person name="Secka A."/>
            <person name="Antonio M."/>
            <person name="Oren A."/>
            <person name="Chaudhuri R.R."/>
            <person name="La Ragione R."/>
            <person name="Hildebrand F."/>
            <person name="Pallen M.J."/>
        </authorList>
    </citation>
    <scope>NUCLEOTIDE SEQUENCE</scope>
    <source>
        <strain evidence="5">ChiHjej10B9-9673</strain>
    </source>
</reference>